<dbReference type="NCBIfam" id="TIGR00516">
    <property type="entry name" value="acpS"/>
    <property type="match status" value="1"/>
</dbReference>
<dbReference type="HAMAP" id="MF_00101">
    <property type="entry name" value="AcpS"/>
    <property type="match status" value="1"/>
</dbReference>
<comment type="cofactor">
    <cofactor evidence="8">
        <name>Mg(2+)</name>
        <dbReference type="ChEBI" id="CHEBI:18420"/>
    </cofactor>
</comment>
<reference evidence="11" key="1">
    <citation type="journal article" date="2019" name="Int. J. Syst. Evol. Microbiol.">
        <title>The Global Catalogue of Microorganisms (GCM) 10K type strain sequencing project: providing services to taxonomists for standard genome sequencing and annotation.</title>
        <authorList>
            <consortium name="The Broad Institute Genomics Platform"/>
            <consortium name="The Broad Institute Genome Sequencing Center for Infectious Disease"/>
            <person name="Wu L."/>
            <person name="Ma J."/>
        </authorList>
    </citation>
    <scope>NUCLEOTIDE SEQUENCE [LARGE SCALE GENOMIC DNA]</scope>
    <source>
        <strain evidence="11">JCM 13006</strain>
    </source>
</reference>
<feature type="domain" description="4'-phosphopantetheinyl transferase" evidence="9">
    <location>
        <begin position="23"/>
        <end position="121"/>
    </location>
</feature>
<dbReference type="Gene3D" id="3.90.470.20">
    <property type="entry name" value="4'-phosphopantetheinyl transferase domain"/>
    <property type="match status" value="1"/>
</dbReference>
<keyword evidence="4 8" id="KW-0276">Fatty acid metabolism</keyword>
<evidence type="ECO:0000256" key="4">
    <source>
        <dbReference type="ARBA" id="ARBA00022832"/>
    </source>
</evidence>
<evidence type="ECO:0000256" key="6">
    <source>
        <dbReference type="ARBA" id="ARBA00023098"/>
    </source>
</evidence>
<dbReference type="InterPro" id="IPR037143">
    <property type="entry name" value="4-PPantetheinyl_Trfase_dom_sf"/>
</dbReference>
<sequence>MKRHQSRTSGSAAQAVSCGHTTRVGVDLLEVSRIARLTDRDSGCRLVFSPAELRHADSLGPQRRLEHLAGRFCAKEAVAKALGRGLGQGLTWPEIEVLADRSAEPLVVLSGGAALVAEKAGVVRVSLSISHQAGLVFCVAVAEIHQSAAGRPRRRVVPRGRAVRALRALSRRI</sequence>
<gene>
    <name evidence="8" type="primary">acpS</name>
    <name evidence="10" type="ORF">GCM10023235_12320</name>
</gene>
<evidence type="ECO:0000256" key="3">
    <source>
        <dbReference type="ARBA" id="ARBA00022723"/>
    </source>
</evidence>
<dbReference type="EMBL" id="BAABIS010000001">
    <property type="protein sequence ID" value="GAA4838598.1"/>
    <property type="molecule type" value="Genomic_DNA"/>
</dbReference>
<keyword evidence="3 8" id="KW-0479">Metal-binding</keyword>
<keyword evidence="2 8" id="KW-0808">Transferase</keyword>
<comment type="subcellular location">
    <subcellularLocation>
        <location evidence="8">Cytoplasm</location>
    </subcellularLocation>
</comment>
<evidence type="ECO:0000259" key="9">
    <source>
        <dbReference type="Pfam" id="PF01648"/>
    </source>
</evidence>
<comment type="similarity">
    <text evidence="8">Belongs to the P-Pant transferase superfamily. AcpS family.</text>
</comment>
<dbReference type="InterPro" id="IPR004568">
    <property type="entry name" value="Ppantetheine-prot_Trfase_dom"/>
</dbReference>
<dbReference type="InterPro" id="IPR008278">
    <property type="entry name" value="4-PPantetheinyl_Trfase_dom"/>
</dbReference>
<name>A0ABP9DBU9_9ACTN</name>
<dbReference type="SUPFAM" id="SSF56214">
    <property type="entry name" value="4'-phosphopantetheinyl transferase"/>
    <property type="match status" value="1"/>
</dbReference>
<dbReference type="Pfam" id="PF01648">
    <property type="entry name" value="ACPS"/>
    <property type="match status" value="1"/>
</dbReference>
<evidence type="ECO:0000256" key="8">
    <source>
        <dbReference type="HAMAP-Rule" id="MF_00101"/>
    </source>
</evidence>
<feature type="binding site" evidence="8">
    <location>
        <position position="76"/>
    </location>
    <ligand>
        <name>Mg(2+)</name>
        <dbReference type="ChEBI" id="CHEBI:18420"/>
    </ligand>
</feature>
<keyword evidence="8" id="KW-0963">Cytoplasm</keyword>
<keyword evidence="11" id="KW-1185">Reference proteome</keyword>
<dbReference type="RefSeq" id="WP_345695730.1">
    <property type="nucleotide sequence ID" value="NZ_BAABIS010000001.1"/>
</dbReference>
<comment type="caution">
    <text evidence="10">The sequence shown here is derived from an EMBL/GenBank/DDBJ whole genome shotgun (WGS) entry which is preliminary data.</text>
</comment>
<proteinExistence type="inferred from homology"/>
<comment type="catalytic activity">
    <reaction evidence="8">
        <text>apo-[ACP] + CoA = holo-[ACP] + adenosine 3',5'-bisphosphate + H(+)</text>
        <dbReference type="Rhea" id="RHEA:12068"/>
        <dbReference type="Rhea" id="RHEA-COMP:9685"/>
        <dbReference type="Rhea" id="RHEA-COMP:9690"/>
        <dbReference type="ChEBI" id="CHEBI:15378"/>
        <dbReference type="ChEBI" id="CHEBI:29999"/>
        <dbReference type="ChEBI" id="CHEBI:57287"/>
        <dbReference type="ChEBI" id="CHEBI:58343"/>
        <dbReference type="ChEBI" id="CHEBI:64479"/>
        <dbReference type="EC" id="2.7.8.7"/>
    </reaction>
</comment>
<evidence type="ECO:0000256" key="1">
    <source>
        <dbReference type="ARBA" id="ARBA00022516"/>
    </source>
</evidence>
<accession>A0ABP9DBU9</accession>
<keyword evidence="1 8" id="KW-0444">Lipid biosynthesis</keyword>
<feature type="binding site" evidence="8">
    <location>
        <position position="27"/>
    </location>
    <ligand>
        <name>Mg(2+)</name>
        <dbReference type="ChEBI" id="CHEBI:18420"/>
    </ligand>
</feature>
<dbReference type="EC" id="2.7.8.7" evidence="8"/>
<keyword evidence="6 8" id="KW-0443">Lipid metabolism</keyword>
<evidence type="ECO:0000313" key="10">
    <source>
        <dbReference type="EMBL" id="GAA4838598.1"/>
    </source>
</evidence>
<comment type="function">
    <text evidence="8">Transfers the 4'-phosphopantetheine moiety from coenzyme A to a Ser of acyl-carrier-protein.</text>
</comment>
<dbReference type="Proteomes" id="UP001501752">
    <property type="component" value="Unassembled WGS sequence"/>
</dbReference>
<organism evidence="10 11">
    <name type="scientific">Kitasatospora terrestris</name>
    <dbReference type="NCBI Taxonomy" id="258051"/>
    <lineage>
        <taxon>Bacteria</taxon>
        <taxon>Bacillati</taxon>
        <taxon>Actinomycetota</taxon>
        <taxon>Actinomycetes</taxon>
        <taxon>Kitasatosporales</taxon>
        <taxon>Streptomycetaceae</taxon>
        <taxon>Kitasatospora</taxon>
    </lineage>
</organism>
<evidence type="ECO:0000256" key="5">
    <source>
        <dbReference type="ARBA" id="ARBA00022842"/>
    </source>
</evidence>
<dbReference type="NCBIfam" id="TIGR00556">
    <property type="entry name" value="pantethn_trn"/>
    <property type="match status" value="1"/>
</dbReference>
<keyword evidence="5 8" id="KW-0460">Magnesium</keyword>
<evidence type="ECO:0000313" key="11">
    <source>
        <dbReference type="Proteomes" id="UP001501752"/>
    </source>
</evidence>
<evidence type="ECO:0000256" key="2">
    <source>
        <dbReference type="ARBA" id="ARBA00022679"/>
    </source>
</evidence>
<protein>
    <recommendedName>
        <fullName evidence="8">Holo-[acyl-carrier-protein] synthase</fullName>
        <shortName evidence="8">Holo-ACP synthase</shortName>
        <ecNumber evidence="8">2.7.8.7</ecNumber>
    </recommendedName>
    <alternativeName>
        <fullName evidence="8">4'-phosphopantetheinyl transferase AcpS</fullName>
    </alternativeName>
</protein>
<keyword evidence="7 8" id="KW-0275">Fatty acid biosynthesis</keyword>
<evidence type="ECO:0000256" key="7">
    <source>
        <dbReference type="ARBA" id="ARBA00023160"/>
    </source>
</evidence>
<dbReference type="InterPro" id="IPR002582">
    <property type="entry name" value="ACPS"/>
</dbReference>